<feature type="compositionally biased region" description="Pro residues" evidence="9">
    <location>
        <begin position="97"/>
        <end position="107"/>
    </location>
</feature>
<proteinExistence type="inferred from homology"/>
<evidence type="ECO:0000313" key="11">
    <source>
        <dbReference type="EMBL" id="KAG0539973.1"/>
    </source>
</evidence>
<keyword evidence="5" id="KW-0812">Transmembrane</keyword>
<dbReference type="PANTHER" id="PTHR31620:SF2">
    <property type="entry name" value="PROTEIN RETICULATA-RELATED 5, CHLOROPLASTIC"/>
    <property type="match status" value="1"/>
</dbReference>
<keyword evidence="7" id="KW-1133">Transmembrane helix</keyword>
<dbReference type="CDD" id="cd14727">
    <property type="entry name" value="ChanN-like"/>
    <property type="match status" value="1"/>
</dbReference>
<reference evidence="11" key="2">
    <citation type="submission" date="2020-10" db="EMBL/GenBank/DDBJ databases">
        <authorList>
            <person name="Cooper E.A."/>
            <person name="Brenton Z.W."/>
            <person name="Flinn B.S."/>
            <person name="Jenkins J."/>
            <person name="Shu S."/>
            <person name="Flowers D."/>
            <person name="Luo F."/>
            <person name="Wang Y."/>
            <person name="Xia P."/>
            <person name="Barry K."/>
            <person name="Daum C."/>
            <person name="Lipzen A."/>
            <person name="Yoshinaga Y."/>
            <person name="Schmutz J."/>
            <person name="Saski C."/>
            <person name="Vermerris W."/>
            <person name="Kresovich S."/>
        </authorList>
    </citation>
    <scope>NUCLEOTIDE SEQUENCE</scope>
</reference>
<evidence type="ECO:0000256" key="8">
    <source>
        <dbReference type="ARBA" id="ARBA00023136"/>
    </source>
</evidence>
<evidence type="ECO:0000259" key="10">
    <source>
        <dbReference type="Pfam" id="PF04187"/>
    </source>
</evidence>
<evidence type="ECO:0000313" key="12">
    <source>
        <dbReference type="Proteomes" id="UP000807115"/>
    </source>
</evidence>
<evidence type="ECO:0000256" key="5">
    <source>
        <dbReference type="ARBA" id="ARBA00022692"/>
    </source>
</evidence>
<dbReference type="Proteomes" id="UP000807115">
    <property type="component" value="Chromosome 3"/>
</dbReference>
<dbReference type="InterPro" id="IPR007314">
    <property type="entry name" value="Cofac_haem-bd_dom"/>
</dbReference>
<feature type="region of interest" description="Disordered" evidence="9">
    <location>
        <begin position="1"/>
        <end position="37"/>
    </location>
</feature>
<dbReference type="EMBL" id="CM027682">
    <property type="protein sequence ID" value="KAG0539973.1"/>
    <property type="molecule type" value="Genomic_DNA"/>
</dbReference>
<comment type="caution">
    <text evidence="11">The sequence shown here is derived from an EMBL/GenBank/DDBJ whole genome shotgun (WGS) entry which is preliminary data.</text>
</comment>
<organism evidence="11 12">
    <name type="scientific">Sorghum bicolor</name>
    <name type="common">Sorghum</name>
    <name type="synonym">Sorghum vulgare</name>
    <dbReference type="NCBI Taxonomy" id="4558"/>
    <lineage>
        <taxon>Eukaryota</taxon>
        <taxon>Viridiplantae</taxon>
        <taxon>Streptophyta</taxon>
        <taxon>Embryophyta</taxon>
        <taxon>Tracheophyta</taxon>
        <taxon>Spermatophyta</taxon>
        <taxon>Magnoliopsida</taxon>
        <taxon>Liliopsida</taxon>
        <taxon>Poales</taxon>
        <taxon>Poaceae</taxon>
        <taxon>PACMAD clade</taxon>
        <taxon>Panicoideae</taxon>
        <taxon>Andropogonodae</taxon>
        <taxon>Andropogoneae</taxon>
        <taxon>Sorghinae</taxon>
        <taxon>Sorghum</taxon>
    </lineage>
</organism>
<protein>
    <recommendedName>
        <fullName evidence="10">Haem-binding uptake Tiki superfamily ChaN domain-containing protein</fullName>
    </recommendedName>
</protein>
<sequence>MLPHAPCRTPGAFRCKPHLPTKPPLLTSTPTPTSASTRGRLCAAAAATRRGLLVLVPSLVAASTVLQSLPLAASAAAGDDKPAPPPPAQAQAAPAAPASPPPPPPAEEPALSRVYDATVIGEPQAVGKDARRRVWEKLMAARVVYLGEAELVPDRDDRVLELEIVRKLAAGCAEAGRSISLALEAFPCDLQEQLNQFMDGRIDGNSLRLYTSHWAPERWQEYEPLLNYCRDNGIKLVACGTPLEVVRTVQAEGIRSLSKAQRKLYAPPAGSGFISGFTSISGRSLIDKISSTRGSPFGPSSYLSAQARVVDDYTMSQTIMKEITNGDPSGMLVVVTGASHVMYGSRGIGVPARISKKMQKKKQVVILLDPERQSIRREGEIPVADFLWYSAAKPCSRNCFDRAEISRVMNAAGRRREALPQDLQKGIDLGVVSPEILQNFFDLEKYPVMAELIHRFQGFRERLLADPKFLHRLAIEEGISITTTLLAQYEKRKGRFFEEIDYVLTDTIRGSVVDFFTVWLPAPTISLLSFADDGSGESVQLLKGILGSVPDNAFQKGIVGQNWNINQRFASVLMGGLKLAGVGFISSIGAGVASDVLYGARQILKPSASMEVARKRTPIWKAATVYSCFLGTSANLRYQVIAGLIEHRLGEDLMTYYNQPLLASLVSFVSRTVNSYWGTQQWIDLARATGVQSTKKELPSPEVSSATEMPLLECGTTEVQKVDDSSNNQSNDLT</sequence>
<feature type="region of interest" description="Disordered" evidence="9">
    <location>
        <begin position="76"/>
        <end position="109"/>
    </location>
</feature>
<keyword evidence="8" id="KW-0472">Membrane</keyword>
<gene>
    <name evidence="11" type="ORF">BDA96_03G368500</name>
</gene>
<keyword evidence="4" id="KW-0934">Plastid</keyword>
<keyword evidence="3" id="KW-0150">Chloroplast</keyword>
<evidence type="ECO:0000256" key="7">
    <source>
        <dbReference type="ARBA" id="ARBA00022989"/>
    </source>
</evidence>
<evidence type="ECO:0000256" key="4">
    <source>
        <dbReference type="ARBA" id="ARBA00022640"/>
    </source>
</evidence>
<evidence type="ECO:0000256" key="9">
    <source>
        <dbReference type="SAM" id="MobiDB-lite"/>
    </source>
</evidence>
<dbReference type="AlphaFoldDB" id="A0A921RHX0"/>
<dbReference type="Pfam" id="PF11891">
    <property type="entry name" value="RETICULATA-like"/>
    <property type="match status" value="1"/>
</dbReference>
<accession>A0A921RHX0</accession>
<dbReference type="SUPFAM" id="SSF159501">
    <property type="entry name" value="EreA/ChaN-like"/>
    <property type="match status" value="1"/>
</dbReference>
<evidence type="ECO:0000256" key="1">
    <source>
        <dbReference type="ARBA" id="ARBA00004508"/>
    </source>
</evidence>
<evidence type="ECO:0000256" key="2">
    <source>
        <dbReference type="ARBA" id="ARBA00010793"/>
    </source>
</evidence>
<feature type="domain" description="Haem-binding uptake Tiki superfamily ChaN" evidence="10">
    <location>
        <begin position="134"/>
        <end position="354"/>
    </location>
</feature>
<name>A0A921RHX0_SORBI</name>
<evidence type="ECO:0000256" key="6">
    <source>
        <dbReference type="ARBA" id="ARBA00022946"/>
    </source>
</evidence>
<dbReference type="InterPro" id="IPR021825">
    <property type="entry name" value="RETICULATA-related"/>
</dbReference>
<comment type="similarity">
    <text evidence="2">Belongs to the RETICULATA family.</text>
</comment>
<feature type="compositionally biased region" description="Low complexity" evidence="9">
    <location>
        <begin position="24"/>
        <end position="37"/>
    </location>
</feature>
<keyword evidence="6" id="KW-0809">Transit peptide</keyword>
<dbReference type="Gene3D" id="3.40.50.11550">
    <property type="match status" value="1"/>
</dbReference>
<evidence type="ECO:0000256" key="3">
    <source>
        <dbReference type="ARBA" id="ARBA00022528"/>
    </source>
</evidence>
<comment type="subcellular location">
    <subcellularLocation>
        <location evidence="1">Plastid</location>
        <location evidence="1">Chloroplast membrane</location>
        <topology evidence="1">Multi-pass membrane protein</topology>
    </subcellularLocation>
</comment>
<dbReference type="Pfam" id="PF04187">
    <property type="entry name" value="Cofac_haem_bdg"/>
    <property type="match status" value="1"/>
</dbReference>
<dbReference type="PANTHER" id="PTHR31620">
    <property type="entry name" value="PROTEIN RETICULATA-RELATED 2, CHLOROPLASTIC-RELATED"/>
    <property type="match status" value="1"/>
</dbReference>
<reference evidence="11" key="1">
    <citation type="journal article" date="2019" name="BMC Genomics">
        <title>A new reference genome for Sorghum bicolor reveals high levels of sequence similarity between sweet and grain genotypes: implications for the genetics of sugar metabolism.</title>
        <authorList>
            <person name="Cooper E.A."/>
            <person name="Brenton Z.W."/>
            <person name="Flinn B.S."/>
            <person name="Jenkins J."/>
            <person name="Shu S."/>
            <person name="Flowers D."/>
            <person name="Luo F."/>
            <person name="Wang Y."/>
            <person name="Xia P."/>
            <person name="Barry K."/>
            <person name="Daum C."/>
            <person name="Lipzen A."/>
            <person name="Yoshinaga Y."/>
            <person name="Schmutz J."/>
            <person name="Saski C."/>
            <person name="Vermerris W."/>
            <person name="Kresovich S."/>
        </authorList>
    </citation>
    <scope>NUCLEOTIDE SEQUENCE</scope>
</reference>
<dbReference type="GO" id="GO:0031969">
    <property type="term" value="C:chloroplast membrane"/>
    <property type="evidence" value="ECO:0007669"/>
    <property type="project" value="UniProtKB-SubCell"/>
</dbReference>